<reference evidence="7 8" key="1">
    <citation type="submission" date="2019-04" db="EMBL/GenBank/DDBJ databases">
        <authorList>
            <person name="Yang Y."/>
            <person name="Wei D."/>
        </authorList>
    </citation>
    <scope>NUCLEOTIDE SEQUENCE [LARGE SCALE GENOMIC DNA]</scope>
    <source>
        <strain evidence="7 8">L-1-4w-11</strain>
    </source>
</reference>
<dbReference type="SUPFAM" id="SSF51395">
    <property type="entry name" value="FMN-linked oxidoreductases"/>
    <property type="match status" value="1"/>
</dbReference>
<keyword evidence="8" id="KW-1185">Reference proteome</keyword>
<sequence length="371" mass="39328">MSGTPALFTPFALRGVTFANRIVVSPMCQYAADDGYVGRWHRSHHGRFALSGVGGAVVESTGVTREGRITPGCLGIYLDAHVEGLREITAIYRDQGVPVGIQLNHAGRKASAAVPLEGAQPLATSDPARAWPIVAPSAEPLTPDWPVPEALSEDAIAEIIEAFVAAARRAVDAGFDFIEIHGAHGYLLHSFVSPIANRRNDGWGGDLAGRMRLPVEIARRIRAEIPADMPLFYRASAIDGVEGGLAIEDSVALAKALKTEGVDLIDCSSGGIHGASGNSSVPPAPGYLVEHAARIRKDADMPTMAVGLIVDPQQAEAVIAAGEADLVAMGRQLLAEPSFPYRAARELDIDDPAGVLPPAYAFFLRRRKVQK</sequence>
<dbReference type="GO" id="GO:0050661">
    <property type="term" value="F:NADP binding"/>
    <property type="evidence" value="ECO:0007669"/>
    <property type="project" value="InterPro"/>
</dbReference>
<dbReference type="InterPro" id="IPR044152">
    <property type="entry name" value="YqjM-like"/>
</dbReference>
<accession>A0A4V5PY66</accession>
<gene>
    <name evidence="7" type="ORF">FBR43_03725</name>
</gene>
<evidence type="ECO:0000256" key="3">
    <source>
        <dbReference type="ARBA" id="ARBA00022643"/>
    </source>
</evidence>
<keyword evidence="2" id="KW-0285">Flavoprotein</keyword>
<dbReference type="GO" id="GO:0003959">
    <property type="term" value="F:NADPH dehydrogenase activity"/>
    <property type="evidence" value="ECO:0007669"/>
    <property type="project" value="InterPro"/>
</dbReference>
<dbReference type="Proteomes" id="UP000309138">
    <property type="component" value="Unassembled WGS sequence"/>
</dbReference>
<evidence type="ECO:0000256" key="4">
    <source>
        <dbReference type="ARBA" id="ARBA00022857"/>
    </source>
</evidence>
<keyword evidence="4" id="KW-0521">NADP</keyword>
<evidence type="ECO:0000256" key="2">
    <source>
        <dbReference type="ARBA" id="ARBA00022630"/>
    </source>
</evidence>
<dbReference type="PANTHER" id="PTHR43303:SF4">
    <property type="entry name" value="NADPH DEHYDROGENASE C23G7.10C-RELATED"/>
    <property type="match status" value="1"/>
</dbReference>
<keyword evidence="5" id="KW-0560">Oxidoreductase</keyword>
<dbReference type="InterPro" id="IPR013785">
    <property type="entry name" value="Aldolase_TIM"/>
</dbReference>
<dbReference type="EMBL" id="SWKR01000002">
    <property type="protein sequence ID" value="TKD49968.1"/>
    <property type="molecule type" value="Genomic_DNA"/>
</dbReference>
<proteinExistence type="predicted"/>
<dbReference type="PANTHER" id="PTHR43303">
    <property type="entry name" value="NADPH DEHYDROGENASE C23G7.10C-RELATED"/>
    <property type="match status" value="1"/>
</dbReference>
<feature type="domain" description="NADH:flavin oxidoreductase/NADH oxidase N-terminal" evidence="6">
    <location>
        <begin position="7"/>
        <end position="347"/>
    </location>
</feature>
<evidence type="ECO:0000259" key="6">
    <source>
        <dbReference type="Pfam" id="PF00724"/>
    </source>
</evidence>
<evidence type="ECO:0000313" key="8">
    <source>
        <dbReference type="Proteomes" id="UP000309138"/>
    </source>
</evidence>
<dbReference type="Gene3D" id="3.20.20.70">
    <property type="entry name" value="Aldolase class I"/>
    <property type="match status" value="1"/>
</dbReference>
<comment type="cofactor">
    <cofactor evidence="1">
        <name>FMN</name>
        <dbReference type="ChEBI" id="CHEBI:58210"/>
    </cofactor>
</comment>
<name>A0A4V5PY66_9SPHN</name>
<evidence type="ECO:0000313" key="7">
    <source>
        <dbReference type="EMBL" id="TKD49968.1"/>
    </source>
</evidence>
<comment type="caution">
    <text evidence="7">The sequence shown here is derived from an EMBL/GenBank/DDBJ whole genome shotgun (WGS) entry which is preliminary data.</text>
</comment>
<organism evidence="7 8">
    <name type="scientific">Sphingomonas baiyangensis</name>
    <dbReference type="NCBI Taxonomy" id="2572576"/>
    <lineage>
        <taxon>Bacteria</taxon>
        <taxon>Pseudomonadati</taxon>
        <taxon>Pseudomonadota</taxon>
        <taxon>Alphaproteobacteria</taxon>
        <taxon>Sphingomonadales</taxon>
        <taxon>Sphingomonadaceae</taxon>
        <taxon>Sphingomonas</taxon>
    </lineage>
</organism>
<dbReference type="RefSeq" id="WP_136941910.1">
    <property type="nucleotide sequence ID" value="NZ_SWKR01000002.1"/>
</dbReference>
<dbReference type="CDD" id="cd02932">
    <property type="entry name" value="OYE_YqiM_FMN"/>
    <property type="match status" value="1"/>
</dbReference>
<evidence type="ECO:0000256" key="1">
    <source>
        <dbReference type="ARBA" id="ARBA00001917"/>
    </source>
</evidence>
<dbReference type="OrthoDB" id="9804454at2"/>
<evidence type="ECO:0000256" key="5">
    <source>
        <dbReference type="ARBA" id="ARBA00023002"/>
    </source>
</evidence>
<dbReference type="GO" id="GO:0010181">
    <property type="term" value="F:FMN binding"/>
    <property type="evidence" value="ECO:0007669"/>
    <property type="project" value="InterPro"/>
</dbReference>
<dbReference type="InterPro" id="IPR001155">
    <property type="entry name" value="OxRdtase_FMN_N"/>
</dbReference>
<keyword evidence="3" id="KW-0288">FMN</keyword>
<protein>
    <submittedName>
        <fullName evidence="7">NADH:flavin oxidoreductase/NADH oxidase</fullName>
    </submittedName>
</protein>
<dbReference type="AlphaFoldDB" id="A0A4V5PY66"/>
<dbReference type="Pfam" id="PF00724">
    <property type="entry name" value="Oxidored_FMN"/>
    <property type="match status" value="1"/>
</dbReference>